<accession>A0A166WG41</accession>
<name>A0A166WG41_9AGAM</name>
<dbReference type="Pfam" id="PF00551">
    <property type="entry name" value="Formyl_trans_N"/>
    <property type="match status" value="1"/>
</dbReference>
<dbReference type="SUPFAM" id="SSF50486">
    <property type="entry name" value="FMT C-terminal domain-like"/>
    <property type="match status" value="1"/>
</dbReference>
<evidence type="ECO:0000256" key="4">
    <source>
        <dbReference type="ARBA" id="ARBA00022917"/>
    </source>
</evidence>
<evidence type="ECO:0000259" key="5">
    <source>
        <dbReference type="Pfam" id="PF00551"/>
    </source>
</evidence>
<evidence type="ECO:0000256" key="2">
    <source>
        <dbReference type="ARBA" id="ARBA00012261"/>
    </source>
</evidence>
<dbReference type="EMBL" id="KV417481">
    <property type="protein sequence ID" value="KZP33723.1"/>
    <property type="molecule type" value="Genomic_DNA"/>
</dbReference>
<dbReference type="STRING" id="436010.A0A166WG41"/>
<dbReference type="GO" id="GO:0004479">
    <property type="term" value="F:methionyl-tRNA formyltransferase activity"/>
    <property type="evidence" value="ECO:0007669"/>
    <property type="project" value="UniProtKB-EC"/>
</dbReference>
<dbReference type="Pfam" id="PF02911">
    <property type="entry name" value="Formyl_trans_C"/>
    <property type="match status" value="1"/>
</dbReference>
<feature type="domain" description="Formyl transferase C-terminal" evidence="6">
    <location>
        <begin position="241"/>
        <end position="349"/>
    </location>
</feature>
<dbReference type="InterPro" id="IPR036477">
    <property type="entry name" value="Formyl_transf_N_sf"/>
</dbReference>
<dbReference type="InterPro" id="IPR011034">
    <property type="entry name" value="Formyl_transferase-like_C_sf"/>
</dbReference>
<keyword evidence="3" id="KW-0808">Transferase</keyword>
<dbReference type="InterPro" id="IPR005793">
    <property type="entry name" value="Formyl_trans_C"/>
</dbReference>
<dbReference type="AlphaFoldDB" id="A0A166WG41"/>
<dbReference type="PANTHER" id="PTHR11138:SF5">
    <property type="entry name" value="METHIONYL-TRNA FORMYLTRANSFERASE, MITOCHONDRIAL"/>
    <property type="match status" value="1"/>
</dbReference>
<protein>
    <recommendedName>
        <fullName evidence="2">methionyl-tRNA formyltransferase</fullName>
        <ecNumber evidence="2">2.1.2.9</ecNumber>
    </recommendedName>
</protein>
<feature type="domain" description="Formyl transferase N-terminal" evidence="5">
    <location>
        <begin position="108"/>
        <end position="216"/>
    </location>
</feature>
<comment type="similarity">
    <text evidence="1">Belongs to the Fmt family.</text>
</comment>
<evidence type="ECO:0000313" key="7">
    <source>
        <dbReference type="EMBL" id="KZP33723.1"/>
    </source>
</evidence>
<dbReference type="InterPro" id="IPR002376">
    <property type="entry name" value="Formyl_transf_N"/>
</dbReference>
<gene>
    <name evidence="7" type="ORF">FIBSPDRAFT_989901</name>
</gene>
<dbReference type="PANTHER" id="PTHR11138">
    <property type="entry name" value="METHIONYL-TRNA FORMYLTRANSFERASE"/>
    <property type="match status" value="1"/>
</dbReference>
<proteinExistence type="inferred from homology"/>
<keyword evidence="8" id="KW-1185">Reference proteome</keyword>
<dbReference type="SUPFAM" id="SSF53328">
    <property type="entry name" value="Formyltransferase"/>
    <property type="match status" value="1"/>
</dbReference>
<dbReference type="OrthoDB" id="10268103at2759"/>
<dbReference type="Proteomes" id="UP000076532">
    <property type="component" value="Unassembled WGS sequence"/>
</dbReference>
<keyword evidence="4" id="KW-0648">Protein biosynthesis</keyword>
<reference evidence="7 8" key="1">
    <citation type="journal article" date="2016" name="Mol. Biol. Evol.">
        <title>Comparative Genomics of Early-Diverging Mushroom-Forming Fungi Provides Insights into the Origins of Lignocellulose Decay Capabilities.</title>
        <authorList>
            <person name="Nagy L.G."/>
            <person name="Riley R."/>
            <person name="Tritt A."/>
            <person name="Adam C."/>
            <person name="Daum C."/>
            <person name="Floudas D."/>
            <person name="Sun H."/>
            <person name="Yadav J.S."/>
            <person name="Pangilinan J."/>
            <person name="Larsson K.H."/>
            <person name="Matsuura K."/>
            <person name="Barry K."/>
            <person name="Labutti K."/>
            <person name="Kuo R."/>
            <person name="Ohm R.A."/>
            <person name="Bhattacharya S.S."/>
            <person name="Shirouzu T."/>
            <person name="Yoshinaga Y."/>
            <person name="Martin F.M."/>
            <person name="Grigoriev I.V."/>
            <person name="Hibbett D.S."/>
        </authorList>
    </citation>
    <scope>NUCLEOTIDE SEQUENCE [LARGE SCALE GENOMIC DNA]</scope>
    <source>
        <strain evidence="7 8">CBS 109695</strain>
    </source>
</reference>
<dbReference type="CDD" id="cd08646">
    <property type="entry name" value="FMT_core_Met-tRNA-FMT_N"/>
    <property type="match status" value="1"/>
</dbReference>
<organism evidence="7 8">
    <name type="scientific">Athelia psychrophila</name>
    <dbReference type="NCBI Taxonomy" id="1759441"/>
    <lineage>
        <taxon>Eukaryota</taxon>
        <taxon>Fungi</taxon>
        <taxon>Dikarya</taxon>
        <taxon>Basidiomycota</taxon>
        <taxon>Agaricomycotina</taxon>
        <taxon>Agaricomycetes</taxon>
        <taxon>Agaricomycetidae</taxon>
        <taxon>Atheliales</taxon>
        <taxon>Atheliaceae</taxon>
        <taxon>Athelia</taxon>
    </lineage>
</organism>
<sequence length="371" mass="40910">MPFLLARIQCRPTLRVIRALHSASSSGRNPFEILFMGGDEFSAGVFEQLVAAKDVYNSILVASYTPAHVHARYKKLKSSVPPLVALTNTHNVPTLQPPAPFISPDPETHRNHLLVTASFGRILPKPFLELFPSGQRLNVHPSSLPAYRGPAPLQRTLMNAEKTTGVCVIETLPYKMGIDAGPVWGRVDCDVPRESTFETLRDHLACEGGQLLVSVLREMLRGTAIARPQNDASGLLHAPFITADDANINFHELKAEDIVRHHRAISHMRPLFTHVHDKALQLLDVSVYDPTPTDPNSHSHSQVQPGLARYDPHTRSILVACAGGSVLSLSKVKQQDRNAISAKEWWNGVRGEWKDAEGAVLFRRVAEGADE</sequence>
<dbReference type="EC" id="2.1.2.9" evidence="2"/>
<dbReference type="Gene3D" id="3.40.50.12230">
    <property type="match status" value="1"/>
</dbReference>
<evidence type="ECO:0000256" key="3">
    <source>
        <dbReference type="ARBA" id="ARBA00022679"/>
    </source>
</evidence>
<evidence type="ECO:0000256" key="1">
    <source>
        <dbReference type="ARBA" id="ARBA00010699"/>
    </source>
</evidence>
<evidence type="ECO:0000259" key="6">
    <source>
        <dbReference type="Pfam" id="PF02911"/>
    </source>
</evidence>
<dbReference type="GO" id="GO:0005739">
    <property type="term" value="C:mitochondrion"/>
    <property type="evidence" value="ECO:0007669"/>
    <property type="project" value="TreeGrafter"/>
</dbReference>
<dbReference type="InterPro" id="IPR041711">
    <property type="entry name" value="Met-tRNA-FMT_N"/>
</dbReference>
<evidence type="ECO:0000313" key="8">
    <source>
        <dbReference type="Proteomes" id="UP000076532"/>
    </source>
</evidence>